<feature type="transmembrane region" description="Helical" evidence="8">
    <location>
        <begin position="124"/>
        <end position="144"/>
    </location>
</feature>
<dbReference type="InterPro" id="IPR017475">
    <property type="entry name" value="EPS_sugar_tfrase"/>
</dbReference>
<comment type="similarity">
    <text evidence="2">Belongs to the bacterial sugar transferase family.</text>
</comment>
<keyword evidence="5 8" id="KW-1133">Transmembrane helix</keyword>
<dbReference type="GO" id="GO:0089702">
    <property type="term" value="F:undecaprenyl-phosphate glucose phosphotransferase activity"/>
    <property type="evidence" value="ECO:0007669"/>
    <property type="project" value="UniProtKB-EC"/>
</dbReference>
<evidence type="ECO:0000313" key="10">
    <source>
        <dbReference type="EMBL" id="HFK97817.1"/>
    </source>
</evidence>
<gene>
    <name evidence="10" type="ORF">ENS06_10925</name>
</gene>
<sequence length="510" mass="57796">MALPAHERAEALVEKVSRGTFLPNRACGGGIRDPSDSAPAPSSRMTPMSEGRLRSYEPLLISTHRVVDPLVAALVFLALSVYYRTYHEPLYPAAASVIFLQGFGIFHLAGIYRSWRGTPLRHELYRVLLGCLILFSSSLILAYALKLSAIYEREVVLSWMIVLPILLCSERIVLRTMMRRLRAKGWNLRSAVVAGRGHLAEHLIAWFRENPWIGAQIVGFFDDKSDVPLDSVPYLGPLMDLPQYVKEKNVHQVYLALPTKAYEKTEWLVRELADTTASVFVVPDVFLLDVFLGGHIIRLDNMAFVGLWDSPHIGVNNLLKRTEDLILGSLALLMAAPVMAVIAVLVKLTSPGPILFKQWRYGLDGQPIKVYKFRTMTVCEDGYAFKQATKGDPRVTPLGRFLRKTSLDELPQLINVIQGRLSLVGPRPHPVALNEEFRKKVFGYMLRHKVRPGITGLAQIKGWRGETDTLEKMQKRVEFDLEYLRSWSLWLDIKILFLTVFQVWKSENAY</sequence>
<dbReference type="PANTHER" id="PTHR30576:SF21">
    <property type="entry name" value="UDP-GLUCOSE:UNDECAPRENYL-PHOSPHATE GLUCOSE-1-PHOSPHATE TRANSFERASE"/>
    <property type="match status" value="1"/>
</dbReference>
<dbReference type="NCBIfam" id="TIGR03025">
    <property type="entry name" value="EPS_sugtrans"/>
    <property type="match status" value="1"/>
</dbReference>
<feature type="transmembrane region" description="Helical" evidence="8">
    <location>
        <begin position="325"/>
        <end position="346"/>
    </location>
</feature>
<organism evidence="10">
    <name type="scientific">Desulfacinum infernum</name>
    <dbReference type="NCBI Taxonomy" id="35837"/>
    <lineage>
        <taxon>Bacteria</taxon>
        <taxon>Pseudomonadati</taxon>
        <taxon>Thermodesulfobacteriota</taxon>
        <taxon>Syntrophobacteria</taxon>
        <taxon>Syntrophobacterales</taxon>
        <taxon>Syntrophobacteraceae</taxon>
        <taxon>Desulfacinum</taxon>
    </lineage>
</organism>
<dbReference type="GO" id="GO:0016020">
    <property type="term" value="C:membrane"/>
    <property type="evidence" value="ECO:0007669"/>
    <property type="project" value="UniProtKB-SubCell"/>
</dbReference>
<evidence type="ECO:0000256" key="8">
    <source>
        <dbReference type="SAM" id="Phobius"/>
    </source>
</evidence>
<dbReference type="Pfam" id="PF02397">
    <property type="entry name" value="Bac_transf"/>
    <property type="match status" value="1"/>
</dbReference>
<dbReference type="EC" id="2.7.8.31" evidence="10"/>
<dbReference type="PANTHER" id="PTHR30576">
    <property type="entry name" value="COLANIC BIOSYNTHESIS UDP-GLUCOSE LIPID CARRIER TRANSFERASE"/>
    <property type="match status" value="1"/>
</dbReference>
<comment type="caution">
    <text evidence="10">The sequence shown here is derived from an EMBL/GenBank/DDBJ whole genome shotgun (WGS) entry which is preliminary data.</text>
</comment>
<name>A0A831ZZC5_9BACT</name>
<evidence type="ECO:0000256" key="3">
    <source>
        <dbReference type="ARBA" id="ARBA00022679"/>
    </source>
</evidence>
<dbReference type="Gene3D" id="3.40.50.720">
    <property type="entry name" value="NAD(P)-binding Rossmann-like Domain"/>
    <property type="match status" value="1"/>
</dbReference>
<reference evidence="10" key="1">
    <citation type="journal article" date="2020" name="mSystems">
        <title>Genome- and Community-Level Interaction Insights into Carbon Utilization and Element Cycling Functions of Hydrothermarchaeota in Hydrothermal Sediment.</title>
        <authorList>
            <person name="Zhou Z."/>
            <person name="Liu Y."/>
            <person name="Xu W."/>
            <person name="Pan J."/>
            <person name="Luo Z.H."/>
            <person name="Li M."/>
        </authorList>
    </citation>
    <scope>NUCLEOTIDE SEQUENCE [LARGE SCALE GENOMIC DNA]</scope>
    <source>
        <strain evidence="10">SpSt-456</strain>
    </source>
</reference>
<feature type="transmembrane region" description="Helical" evidence="8">
    <location>
        <begin position="66"/>
        <end position="84"/>
    </location>
</feature>
<feature type="transmembrane region" description="Helical" evidence="8">
    <location>
        <begin position="156"/>
        <end position="174"/>
    </location>
</feature>
<dbReference type="InterPro" id="IPR003362">
    <property type="entry name" value="Bact_transf"/>
</dbReference>
<dbReference type="AlphaFoldDB" id="A0A831ZZC5"/>
<evidence type="ECO:0000256" key="1">
    <source>
        <dbReference type="ARBA" id="ARBA00004141"/>
    </source>
</evidence>
<dbReference type="GO" id="GO:0009242">
    <property type="term" value="P:colanic acid biosynthetic process"/>
    <property type="evidence" value="ECO:0007669"/>
    <property type="project" value="TreeGrafter"/>
</dbReference>
<proteinExistence type="inferred from homology"/>
<dbReference type="NCBIfam" id="TIGR03023">
    <property type="entry name" value="WcaJ_sugtrans"/>
    <property type="match status" value="1"/>
</dbReference>
<protein>
    <submittedName>
        <fullName evidence="10">Undecaprenyl-phosphate glucose phosphotransferase</fullName>
        <ecNumber evidence="10">2.7.8.31</ecNumber>
    </submittedName>
</protein>
<feature type="region of interest" description="Disordered" evidence="7">
    <location>
        <begin position="26"/>
        <end position="49"/>
    </location>
</feature>
<keyword evidence="6 8" id="KW-0472">Membrane</keyword>
<keyword evidence="4 8" id="KW-0812">Transmembrane</keyword>
<feature type="transmembrane region" description="Helical" evidence="8">
    <location>
        <begin position="90"/>
        <end position="112"/>
    </location>
</feature>
<evidence type="ECO:0000256" key="6">
    <source>
        <dbReference type="ARBA" id="ARBA00023136"/>
    </source>
</evidence>
<feature type="domain" description="Bacterial sugar transferase" evidence="9">
    <location>
        <begin position="320"/>
        <end position="504"/>
    </location>
</feature>
<dbReference type="Pfam" id="PF13727">
    <property type="entry name" value="CoA_binding_3"/>
    <property type="match status" value="1"/>
</dbReference>
<evidence type="ECO:0000256" key="5">
    <source>
        <dbReference type="ARBA" id="ARBA00022989"/>
    </source>
</evidence>
<keyword evidence="3 10" id="KW-0808">Transferase</keyword>
<evidence type="ECO:0000256" key="7">
    <source>
        <dbReference type="SAM" id="MobiDB-lite"/>
    </source>
</evidence>
<evidence type="ECO:0000256" key="2">
    <source>
        <dbReference type="ARBA" id="ARBA00006464"/>
    </source>
</evidence>
<evidence type="ECO:0000256" key="4">
    <source>
        <dbReference type="ARBA" id="ARBA00022692"/>
    </source>
</evidence>
<accession>A0A831ZZC5</accession>
<dbReference type="InterPro" id="IPR017473">
    <property type="entry name" value="Undecaprenyl-P_gluc_Ptfrase"/>
</dbReference>
<dbReference type="EMBL" id="DSTK01000034">
    <property type="protein sequence ID" value="HFK97817.1"/>
    <property type="molecule type" value="Genomic_DNA"/>
</dbReference>
<evidence type="ECO:0000259" key="9">
    <source>
        <dbReference type="Pfam" id="PF02397"/>
    </source>
</evidence>
<comment type="subcellular location">
    <subcellularLocation>
        <location evidence="1">Membrane</location>
        <topology evidence="1">Multi-pass membrane protein</topology>
    </subcellularLocation>
</comment>